<dbReference type="InterPro" id="IPR025164">
    <property type="entry name" value="Toastrack_DUF4097"/>
</dbReference>
<evidence type="ECO:0000313" key="3">
    <source>
        <dbReference type="Proteomes" id="UP000823891"/>
    </source>
</evidence>
<reference evidence="2" key="1">
    <citation type="journal article" date="2021" name="PeerJ">
        <title>Extensive microbial diversity within the chicken gut microbiome revealed by metagenomics and culture.</title>
        <authorList>
            <person name="Gilroy R."/>
            <person name="Ravi A."/>
            <person name="Getino M."/>
            <person name="Pursley I."/>
            <person name="Horton D.L."/>
            <person name="Alikhan N.F."/>
            <person name="Baker D."/>
            <person name="Gharbi K."/>
            <person name="Hall N."/>
            <person name="Watson M."/>
            <person name="Adriaenssens E.M."/>
            <person name="Foster-Nyarko E."/>
            <person name="Jarju S."/>
            <person name="Secka A."/>
            <person name="Antonio M."/>
            <person name="Oren A."/>
            <person name="Chaudhuri R.R."/>
            <person name="La Ragione R."/>
            <person name="Hildebrand F."/>
            <person name="Pallen M.J."/>
        </authorList>
    </citation>
    <scope>NUCLEOTIDE SEQUENCE</scope>
    <source>
        <strain evidence="2">USAMLcec2-132</strain>
    </source>
</reference>
<dbReference type="Pfam" id="PF13349">
    <property type="entry name" value="DUF4097"/>
    <property type="match status" value="1"/>
</dbReference>
<reference evidence="2" key="2">
    <citation type="submission" date="2021-04" db="EMBL/GenBank/DDBJ databases">
        <authorList>
            <person name="Gilroy R."/>
        </authorList>
    </citation>
    <scope>NUCLEOTIDE SEQUENCE</scope>
    <source>
        <strain evidence="2">USAMLcec2-132</strain>
    </source>
</reference>
<gene>
    <name evidence="2" type="ORF">H9761_04365</name>
</gene>
<dbReference type="AlphaFoldDB" id="A0A9D2ND74"/>
<organism evidence="2 3">
    <name type="scientific">Candidatus Eisenbergiella merdavium</name>
    <dbReference type="NCBI Taxonomy" id="2838551"/>
    <lineage>
        <taxon>Bacteria</taxon>
        <taxon>Bacillati</taxon>
        <taxon>Bacillota</taxon>
        <taxon>Clostridia</taxon>
        <taxon>Lachnospirales</taxon>
        <taxon>Lachnospiraceae</taxon>
        <taxon>Eisenbergiella</taxon>
    </lineage>
</organism>
<comment type="caution">
    <text evidence="2">The sequence shown here is derived from an EMBL/GenBank/DDBJ whole genome shotgun (WGS) entry which is preliminary data.</text>
</comment>
<protein>
    <submittedName>
        <fullName evidence="2">DUF4097 domain-containing protein</fullName>
    </submittedName>
</protein>
<evidence type="ECO:0000259" key="1">
    <source>
        <dbReference type="Pfam" id="PF13349"/>
    </source>
</evidence>
<feature type="domain" description="DUF4097" evidence="1">
    <location>
        <begin position="67"/>
        <end position="325"/>
    </location>
</feature>
<sequence>MNKWLKGTLIASAAVTVAGAVLLGVGIALGGSPFFYYDTDGLHVKENTEETAKQDYVLESTKIGALSSLELDLQNADLQIVSGDDWSVEYVLDGECSQPVYSVENGTLILKEGSYLRTGYYRFGFGYGNGWMYDSETMARSPYVKITVPENARLDSVNISSGYGKISIEKNLRADSAVVYGEYGNIRLDGWTGDTLNVETEYGDLAAGTLDGSEVTIRGAYGSLQIDSLKTDLAAIESEYGDVTADVDQAQSVDVDCSDGEVRLNLAGKLEDYGVSLYSEYGTIRVPQGTVESDDYDGSSSFIRLADGQDTAGIQIETEYGDIRIREK</sequence>
<evidence type="ECO:0000313" key="2">
    <source>
        <dbReference type="EMBL" id="HJC22923.1"/>
    </source>
</evidence>
<dbReference type="Proteomes" id="UP000823891">
    <property type="component" value="Unassembled WGS sequence"/>
</dbReference>
<proteinExistence type="predicted"/>
<name>A0A9D2ND74_9FIRM</name>
<accession>A0A9D2ND74</accession>
<dbReference type="EMBL" id="DWWS01000018">
    <property type="protein sequence ID" value="HJC22923.1"/>
    <property type="molecule type" value="Genomic_DNA"/>
</dbReference>